<feature type="binding site" evidence="8">
    <location>
        <begin position="7"/>
        <end position="9"/>
    </location>
    <ligand>
        <name>GTP</name>
        <dbReference type="ChEBI" id="CHEBI:37565"/>
    </ligand>
</feature>
<dbReference type="GO" id="GO:0005525">
    <property type="term" value="F:GTP binding"/>
    <property type="evidence" value="ECO:0007669"/>
    <property type="project" value="UniProtKB-UniRule"/>
</dbReference>
<feature type="binding site" evidence="8">
    <location>
        <position position="96"/>
    </location>
    <ligand>
        <name>Mg(2+)</name>
        <dbReference type="ChEBI" id="CHEBI:18420"/>
    </ligand>
</feature>
<dbReference type="NCBIfam" id="TIGR02665">
    <property type="entry name" value="molyb_mobA"/>
    <property type="match status" value="1"/>
</dbReference>
<dbReference type="OrthoDB" id="9788394at2"/>
<dbReference type="EC" id="2.7.7.77" evidence="8"/>
<feature type="domain" description="MobA-like NTP transferase" evidence="9">
    <location>
        <begin position="4"/>
        <end position="156"/>
    </location>
</feature>
<dbReference type="GO" id="GO:1902758">
    <property type="term" value="P:bis(molybdopterin guanine dinucleotide)molybdenum biosynthetic process"/>
    <property type="evidence" value="ECO:0007669"/>
    <property type="project" value="TreeGrafter"/>
</dbReference>
<keyword evidence="1 8" id="KW-0963">Cytoplasm</keyword>
<comment type="caution">
    <text evidence="8">Lacks conserved residue(s) required for the propagation of feature annotation.</text>
</comment>
<keyword evidence="11" id="KW-1185">Reference proteome</keyword>
<evidence type="ECO:0000256" key="7">
    <source>
        <dbReference type="ARBA" id="ARBA00023150"/>
    </source>
</evidence>
<dbReference type="Proteomes" id="UP000326287">
    <property type="component" value="Chromosome"/>
</dbReference>
<evidence type="ECO:0000256" key="6">
    <source>
        <dbReference type="ARBA" id="ARBA00023134"/>
    </source>
</evidence>
<comment type="function">
    <text evidence="8">Transfers a GMP moiety from GTP to Mo-molybdopterin (Mo-MPT) cofactor (Moco or molybdenum cofactor) to form Mo-molybdopterin guanine dinucleotide (Mo-MGD) cofactor.</text>
</comment>
<feature type="binding site" evidence="8">
    <location>
        <position position="66"/>
    </location>
    <ligand>
        <name>GTP</name>
        <dbReference type="ChEBI" id="CHEBI:37565"/>
    </ligand>
</feature>
<evidence type="ECO:0000256" key="8">
    <source>
        <dbReference type="HAMAP-Rule" id="MF_00316"/>
    </source>
</evidence>
<name>A0A5P9NQG6_9GAMM</name>
<evidence type="ECO:0000256" key="3">
    <source>
        <dbReference type="ARBA" id="ARBA00022723"/>
    </source>
</evidence>
<dbReference type="GO" id="GO:0046872">
    <property type="term" value="F:metal ion binding"/>
    <property type="evidence" value="ECO:0007669"/>
    <property type="project" value="UniProtKB-KW"/>
</dbReference>
<dbReference type="PANTHER" id="PTHR19136:SF81">
    <property type="entry name" value="MOLYBDENUM COFACTOR GUANYLYLTRANSFERASE"/>
    <property type="match status" value="1"/>
</dbReference>
<dbReference type="HAMAP" id="MF_00316">
    <property type="entry name" value="MobA"/>
    <property type="match status" value="1"/>
</dbReference>
<feature type="binding site" evidence="8">
    <location>
        <position position="20"/>
    </location>
    <ligand>
        <name>GTP</name>
        <dbReference type="ChEBI" id="CHEBI:37565"/>
    </ligand>
</feature>
<evidence type="ECO:0000313" key="11">
    <source>
        <dbReference type="Proteomes" id="UP000326287"/>
    </source>
</evidence>
<keyword evidence="6 8" id="KW-0342">GTP-binding</keyword>
<comment type="cofactor">
    <cofactor evidence="8">
        <name>Mg(2+)</name>
        <dbReference type="ChEBI" id="CHEBI:18420"/>
    </cofactor>
</comment>
<dbReference type="InterPro" id="IPR025877">
    <property type="entry name" value="MobA-like_NTP_Trfase"/>
</dbReference>
<evidence type="ECO:0000256" key="1">
    <source>
        <dbReference type="ARBA" id="ARBA00022490"/>
    </source>
</evidence>
<comment type="similarity">
    <text evidence="8">Belongs to the MobA family.</text>
</comment>
<dbReference type="InterPro" id="IPR029044">
    <property type="entry name" value="Nucleotide-diphossugar_trans"/>
</dbReference>
<evidence type="ECO:0000256" key="5">
    <source>
        <dbReference type="ARBA" id="ARBA00022842"/>
    </source>
</evidence>
<evidence type="ECO:0000313" key="10">
    <source>
        <dbReference type="EMBL" id="QFU77889.1"/>
    </source>
</evidence>
<dbReference type="InterPro" id="IPR013482">
    <property type="entry name" value="Molybde_CF_guanTrfase"/>
</dbReference>
<keyword evidence="10" id="KW-0548">Nucleotidyltransferase</keyword>
<keyword evidence="2 8" id="KW-0808">Transferase</keyword>
<keyword evidence="4 8" id="KW-0547">Nucleotide-binding</keyword>
<comment type="subcellular location">
    <subcellularLocation>
        <location evidence="8">Cytoplasm</location>
    </subcellularLocation>
</comment>
<feature type="binding site" evidence="8">
    <location>
        <position position="96"/>
    </location>
    <ligand>
        <name>GTP</name>
        <dbReference type="ChEBI" id="CHEBI:37565"/>
    </ligand>
</feature>
<dbReference type="Gene3D" id="3.90.550.10">
    <property type="entry name" value="Spore Coat Polysaccharide Biosynthesis Protein SpsA, Chain A"/>
    <property type="match status" value="1"/>
</dbReference>
<gene>
    <name evidence="8 10" type="primary">mobA</name>
    <name evidence="10" type="ORF">EY643_13030</name>
</gene>
<dbReference type="EMBL" id="CP036422">
    <property type="protein sequence ID" value="QFU77889.1"/>
    <property type="molecule type" value="Genomic_DNA"/>
</dbReference>
<dbReference type="Pfam" id="PF12804">
    <property type="entry name" value="NTP_transf_3"/>
    <property type="match status" value="1"/>
</dbReference>
<sequence length="185" mass="20078">MITGLLLAGGAGRRVGYRDKGTLPWQGEPLAAHSFARMAPQVGKVMISCNRNRGFYLRFGCELIADLREDYQGPLAGLEAAAVHCNTDYLLLAPCDTPRLPENLGQRLAAALADTPSANISYARAAGRDHFLCALLRQHCLHSLGPFLDNGGRAVRHWFAEQCAIAVDFPDEDNAFLNINSEASP</sequence>
<proteinExistence type="inferred from homology"/>
<dbReference type="GO" id="GO:0005737">
    <property type="term" value="C:cytoplasm"/>
    <property type="evidence" value="ECO:0007669"/>
    <property type="project" value="UniProtKB-SubCell"/>
</dbReference>
<accession>A0A5P9NQG6</accession>
<comment type="catalytic activity">
    <reaction evidence="8">
        <text>Mo-molybdopterin + GTP + H(+) = Mo-molybdopterin guanine dinucleotide + diphosphate</text>
        <dbReference type="Rhea" id="RHEA:34243"/>
        <dbReference type="ChEBI" id="CHEBI:15378"/>
        <dbReference type="ChEBI" id="CHEBI:33019"/>
        <dbReference type="ChEBI" id="CHEBI:37565"/>
        <dbReference type="ChEBI" id="CHEBI:71302"/>
        <dbReference type="ChEBI" id="CHEBI:71310"/>
        <dbReference type="EC" id="2.7.7.77"/>
    </reaction>
</comment>
<comment type="subunit">
    <text evidence="8">Monomer.</text>
</comment>
<reference evidence="10 11" key="1">
    <citation type="submission" date="2019-02" db="EMBL/GenBank/DDBJ databases">
        <authorList>
            <person name="Li S.-H."/>
        </authorList>
    </citation>
    <scope>NUCLEOTIDE SEQUENCE [LARGE SCALE GENOMIC DNA]</scope>
    <source>
        <strain evidence="10 11">IMCC14385</strain>
    </source>
</reference>
<keyword evidence="5 8" id="KW-0460">Magnesium</keyword>
<evidence type="ECO:0000256" key="2">
    <source>
        <dbReference type="ARBA" id="ARBA00022679"/>
    </source>
</evidence>
<comment type="domain">
    <text evidence="8">The N-terminal domain determines nucleotide recognition and specific binding, while the C-terminal domain determines the specific binding to the target protein.</text>
</comment>
<evidence type="ECO:0000256" key="4">
    <source>
        <dbReference type="ARBA" id="ARBA00022741"/>
    </source>
</evidence>
<dbReference type="PANTHER" id="PTHR19136">
    <property type="entry name" value="MOLYBDENUM COFACTOR GUANYLYLTRANSFERASE"/>
    <property type="match status" value="1"/>
</dbReference>
<dbReference type="SUPFAM" id="SSF53448">
    <property type="entry name" value="Nucleotide-diphospho-sugar transferases"/>
    <property type="match status" value="1"/>
</dbReference>
<dbReference type="AlphaFoldDB" id="A0A5P9NQG6"/>
<organism evidence="10 11">
    <name type="scientific">Halioglobus maricola</name>
    <dbReference type="NCBI Taxonomy" id="2601894"/>
    <lineage>
        <taxon>Bacteria</taxon>
        <taxon>Pseudomonadati</taxon>
        <taxon>Pseudomonadota</taxon>
        <taxon>Gammaproteobacteria</taxon>
        <taxon>Cellvibrionales</taxon>
        <taxon>Halieaceae</taxon>
        <taxon>Halioglobus</taxon>
    </lineage>
</organism>
<keyword evidence="3 8" id="KW-0479">Metal-binding</keyword>
<evidence type="ECO:0000259" key="9">
    <source>
        <dbReference type="Pfam" id="PF12804"/>
    </source>
</evidence>
<keyword evidence="7 8" id="KW-0501">Molybdenum cofactor biosynthesis</keyword>
<dbReference type="GO" id="GO:0061603">
    <property type="term" value="F:molybdenum cofactor guanylyltransferase activity"/>
    <property type="evidence" value="ECO:0007669"/>
    <property type="project" value="UniProtKB-EC"/>
</dbReference>
<dbReference type="CDD" id="cd02503">
    <property type="entry name" value="MobA"/>
    <property type="match status" value="1"/>
</dbReference>
<protein>
    <recommendedName>
        <fullName evidence="8">Molybdenum cofactor guanylyltransferase</fullName>
        <shortName evidence="8">MoCo guanylyltransferase</shortName>
        <ecNumber evidence="8">2.7.7.77</ecNumber>
    </recommendedName>
    <alternativeName>
        <fullName evidence="8">GTP:molybdopterin guanylyltransferase</fullName>
    </alternativeName>
    <alternativeName>
        <fullName evidence="8">Mo-MPT guanylyltransferase</fullName>
    </alternativeName>
    <alternativeName>
        <fullName evidence="8">Molybdopterin guanylyltransferase</fullName>
    </alternativeName>
    <alternativeName>
        <fullName evidence="8">Molybdopterin-guanine dinucleotide synthase</fullName>
        <shortName evidence="8">MGD synthase</shortName>
    </alternativeName>
</protein>
<dbReference type="KEGG" id="halc:EY643_13030"/>